<dbReference type="PANTHER" id="PTHR43861">
    <property type="entry name" value="TRANS-ACONITATE 2-METHYLTRANSFERASE-RELATED"/>
    <property type="match status" value="1"/>
</dbReference>
<sequence>MRNHARLAALLQPYEDLLLERAQLKKGMAVVDVGCGMGSLTAAVARVCGPAKVCGVDISEPMLCAARAACPTLRLLDADAQTWTPSEPVDRVLSRFGVMFFPDPAAAFANMRGWLGDGGRFVALVWRAMAHNPWIRDAVEVFERHVSTPSYAPGGPGPWSLADRDALAALLHESGFGAVEIEAQSLTLRVQGDAEAALNYYCEWSPSARLFEAADAEQSAALRRDFEALVAGSFDGAGIDLGSSVWVVSASAG</sequence>
<dbReference type="GO" id="GO:0008168">
    <property type="term" value="F:methyltransferase activity"/>
    <property type="evidence" value="ECO:0007669"/>
    <property type="project" value="UniProtKB-KW"/>
</dbReference>
<dbReference type="CDD" id="cd02440">
    <property type="entry name" value="AdoMet_MTases"/>
    <property type="match status" value="1"/>
</dbReference>
<dbReference type="PANTHER" id="PTHR43861:SF1">
    <property type="entry name" value="TRANS-ACONITATE 2-METHYLTRANSFERASE"/>
    <property type="match status" value="1"/>
</dbReference>
<keyword evidence="5" id="KW-1185">Reference proteome</keyword>
<evidence type="ECO:0000256" key="2">
    <source>
        <dbReference type="ARBA" id="ARBA00022679"/>
    </source>
</evidence>
<evidence type="ECO:0000259" key="3">
    <source>
        <dbReference type="Pfam" id="PF13649"/>
    </source>
</evidence>
<organism evidence="4 5">
    <name type="scientific">Plesiocystis pacifica SIR-1</name>
    <dbReference type="NCBI Taxonomy" id="391625"/>
    <lineage>
        <taxon>Bacteria</taxon>
        <taxon>Pseudomonadati</taxon>
        <taxon>Myxococcota</taxon>
        <taxon>Polyangia</taxon>
        <taxon>Nannocystales</taxon>
        <taxon>Nannocystaceae</taxon>
        <taxon>Plesiocystis</taxon>
    </lineage>
</organism>
<dbReference type="eggNOG" id="COG2226">
    <property type="taxonomic scope" value="Bacteria"/>
</dbReference>
<comment type="caution">
    <text evidence="4">The sequence shown here is derived from an EMBL/GenBank/DDBJ whole genome shotgun (WGS) entry which is preliminary data.</text>
</comment>
<name>A6G8H1_9BACT</name>
<protein>
    <submittedName>
        <fullName evidence="4">Methyltransferase type 11</fullName>
    </submittedName>
</protein>
<dbReference type="RefSeq" id="WP_006973016.1">
    <property type="nucleotide sequence ID" value="NZ_ABCS01000039.1"/>
</dbReference>
<evidence type="ECO:0000313" key="5">
    <source>
        <dbReference type="Proteomes" id="UP000005801"/>
    </source>
</evidence>
<dbReference type="Proteomes" id="UP000005801">
    <property type="component" value="Unassembled WGS sequence"/>
</dbReference>
<dbReference type="InterPro" id="IPR041698">
    <property type="entry name" value="Methyltransf_25"/>
</dbReference>
<accession>A6G8H1</accession>
<dbReference type="EMBL" id="ABCS01000039">
    <property type="protein sequence ID" value="EDM77881.1"/>
    <property type="molecule type" value="Genomic_DNA"/>
</dbReference>
<keyword evidence="2 4" id="KW-0808">Transferase</keyword>
<dbReference type="Gene3D" id="3.40.50.150">
    <property type="entry name" value="Vaccinia Virus protein VP39"/>
    <property type="match status" value="1"/>
</dbReference>
<dbReference type="STRING" id="391625.PPSIR1_01602"/>
<evidence type="ECO:0000313" key="4">
    <source>
        <dbReference type="EMBL" id="EDM77881.1"/>
    </source>
</evidence>
<dbReference type="InterPro" id="IPR029063">
    <property type="entry name" value="SAM-dependent_MTases_sf"/>
</dbReference>
<keyword evidence="1 4" id="KW-0489">Methyltransferase</keyword>
<gene>
    <name evidence="4" type="ORF">PPSIR1_01602</name>
</gene>
<dbReference type="Pfam" id="PF13649">
    <property type="entry name" value="Methyltransf_25"/>
    <property type="match status" value="1"/>
</dbReference>
<dbReference type="AlphaFoldDB" id="A6G8H1"/>
<dbReference type="OrthoDB" id="9777638at2"/>
<reference evidence="4 5" key="1">
    <citation type="submission" date="2007-06" db="EMBL/GenBank/DDBJ databases">
        <authorList>
            <person name="Shimkets L."/>
            <person name="Ferriera S."/>
            <person name="Johnson J."/>
            <person name="Kravitz S."/>
            <person name="Beeson K."/>
            <person name="Sutton G."/>
            <person name="Rogers Y.-H."/>
            <person name="Friedman R."/>
            <person name="Frazier M."/>
            <person name="Venter J.C."/>
        </authorList>
    </citation>
    <scope>NUCLEOTIDE SEQUENCE [LARGE SCALE GENOMIC DNA]</scope>
    <source>
        <strain evidence="4 5">SIR-1</strain>
    </source>
</reference>
<feature type="domain" description="Methyltransferase" evidence="3">
    <location>
        <begin position="30"/>
        <end position="119"/>
    </location>
</feature>
<evidence type="ECO:0000256" key="1">
    <source>
        <dbReference type="ARBA" id="ARBA00022603"/>
    </source>
</evidence>
<dbReference type="SUPFAM" id="SSF53335">
    <property type="entry name" value="S-adenosyl-L-methionine-dependent methyltransferases"/>
    <property type="match status" value="1"/>
</dbReference>
<dbReference type="GO" id="GO:0032259">
    <property type="term" value="P:methylation"/>
    <property type="evidence" value="ECO:0007669"/>
    <property type="project" value="UniProtKB-KW"/>
</dbReference>
<proteinExistence type="predicted"/>